<dbReference type="EMBL" id="CP002467">
    <property type="protein sequence ID" value="ADV83669.1"/>
    <property type="molecule type" value="Genomic_DNA"/>
</dbReference>
<reference evidence="3 4" key="1">
    <citation type="journal article" date="2012" name="Stand. Genomic Sci.">
        <title>Complete genome sequence of Terriglobus saanensis type strain SP1PR4(T), an Acidobacteria from tundra soil.</title>
        <authorList>
            <person name="Rawat S.R."/>
            <person name="Mannisto M.K."/>
            <person name="Starovoytov V."/>
            <person name="Goodwin L."/>
            <person name="Nolan M."/>
            <person name="Hauser L."/>
            <person name="Land M."/>
            <person name="Davenport K.W."/>
            <person name="Woyke T."/>
            <person name="Haggblom M.M."/>
        </authorList>
    </citation>
    <scope>NUCLEOTIDE SEQUENCE</scope>
    <source>
        <strain evidence="4">ATCC BAA-1853 / DSM 23119 / SP1PR4</strain>
    </source>
</reference>
<comment type="similarity">
    <text evidence="1">Belongs to the SIP oxidoreductase family.</text>
</comment>
<accession>E8V4C0</accession>
<dbReference type="PROSITE" id="PS51384">
    <property type="entry name" value="FAD_FR"/>
    <property type="match status" value="1"/>
</dbReference>
<dbReference type="InterPro" id="IPR007037">
    <property type="entry name" value="SIP_rossman_dom"/>
</dbReference>
<dbReference type="InterPro" id="IPR039261">
    <property type="entry name" value="FNR_nucleotide-bd"/>
</dbReference>
<dbReference type="InterPro" id="IPR039374">
    <property type="entry name" value="SIP_fam"/>
</dbReference>
<dbReference type="Gene3D" id="3.40.50.80">
    <property type="entry name" value="Nucleotide-binding domain of ferredoxin-NADP reductase (FNR) module"/>
    <property type="match status" value="1"/>
</dbReference>
<dbReference type="RefSeq" id="WP_013569401.1">
    <property type="nucleotide sequence ID" value="NC_014963.1"/>
</dbReference>
<dbReference type="InterPro" id="IPR017938">
    <property type="entry name" value="Riboflavin_synthase-like_b-brl"/>
</dbReference>
<dbReference type="SUPFAM" id="SSF63380">
    <property type="entry name" value="Riboflavin synthase domain-like"/>
    <property type="match status" value="1"/>
</dbReference>
<dbReference type="Proteomes" id="UP000006844">
    <property type="component" value="Chromosome"/>
</dbReference>
<dbReference type="HOGENOM" id="CLU_040923_3_1_0"/>
<dbReference type="CDD" id="cd06193">
    <property type="entry name" value="siderophore_interacting"/>
    <property type="match status" value="1"/>
</dbReference>
<feature type="domain" description="FAD-binding FR-type" evidence="2">
    <location>
        <begin position="8"/>
        <end position="114"/>
    </location>
</feature>
<dbReference type="Pfam" id="PF04954">
    <property type="entry name" value="SIP"/>
    <property type="match status" value="1"/>
</dbReference>
<proteinExistence type="inferred from homology"/>
<dbReference type="Gene3D" id="2.40.30.10">
    <property type="entry name" value="Translation factors"/>
    <property type="match status" value="1"/>
</dbReference>
<dbReference type="PANTHER" id="PTHR30157">
    <property type="entry name" value="FERRIC REDUCTASE, NADPH-DEPENDENT"/>
    <property type="match status" value="1"/>
</dbReference>
<evidence type="ECO:0000313" key="4">
    <source>
        <dbReference type="Proteomes" id="UP000006844"/>
    </source>
</evidence>
<dbReference type="GO" id="GO:0016491">
    <property type="term" value="F:oxidoreductase activity"/>
    <property type="evidence" value="ECO:0007669"/>
    <property type="project" value="InterPro"/>
</dbReference>
<evidence type="ECO:0000313" key="3">
    <source>
        <dbReference type="EMBL" id="ADV83669.1"/>
    </source>
</evidence>
<dbReference type="KEGG" id="tsa:AciPR4_2908"/>
<dbReference type="PANTHER" id="PTHR30157:SF0">
    <property type="entry name" value="NADPH-DEPENDENT FERRIC-CHELATE REDUCTASE"/>
    <property type="match status" value="1"/>
</dbReference>
<gene>
    <name evidence="3" type="ordered locus">AciPR4_2908</name>
</gene>
<evidence type="ECO:0000259" key="2">
    <source>
        <dbReference type="PROSITE" id="PS51384"/>
    </source>
</evidence>
<dbReference type="AlphaFoldDB" id="E8V4C0"/>
<organism evidence="3 4">
    <name type="scientific">Terriglobus saanensis (strain ATCC BAA-1853 / DSM 23119 / SP1PR4)</name>
    <dbReference type="NCBI Taxonomy" id="401053"/>
    <lineage>
        <taxon>Bacteria</taxon>
        <taxon>Pseudomonadati</taxon>
        <taxon>Acidobacteriota</taxon>
        <taxon>Terriglobia</taxon>
        <taxon>Terriglobales</taxon>
        <taxon>Acidobacteriaceae</taxon>
        <taxon>Terriglobus</taxon>
    </lineage>
</organism>
<dbReference type="SUPFAM" id="SSF52343">
    <property type="entry name" value="Ferredoxin reductase-like, C-terminal NADP-linked domain"/>
    <property type="match status" value="1"/>
</dbReference>
<name>E8V4C0_TERSS</name>
<dbReference type="eggNOG" id="COG2375">
    <property type="taxonomic scope" value="Bacteria"/>
</dbReference>
<dbReference type="STRING" id="401053.AciPR4_2908"/>
<dbReference type="OrthoDB" id="9814826at2"/>
<evidence type="ECO:0000256" key="1">
    <source>
        <dbReference type="ARBA" id="ARBA00035644"/>
    </source>
</evidence>
<keyword evidence="4" id="KW-1185">Reference proteome</keyword>
<dbReference type="InterPro" id="IPR017927">
    <property type="entry name" value="FAD-bd_FR_type"/>
</dbReference>
<dbReference type="Pfam" id="PF08021">
    <property type="entry name" value="FAD_binding_9"/>
    <property type="match status" value="1"/>
</dbReference>
<sequence>MLLDLLKGLMIPATVIGIEDITPHMRRVTLSHEKFRRLEVKQPGQWLSILFPATAGNKQQNRAYTIRAFDAEKGTMAIDFALHGDLGCASGWALRARAGDILHLSKPRPSFDVDLGKHRYVLIGDPSFLPAANEILATLPESVDASAFIEVADAADEQLLSTRANLTVNWLHAHDRSPGTTGQLEQEVRRANLQVEDCQIWLAGESSMVRTIRKYLLTELGLSRSALHAAGYWKLGAAGHRERG</sequence>
<dbReference type="InterPro" id="IPR013113">
    <property type="entry name" value="SIP_FAD-bd"/>
</dbReference>
<protein>
    <submittedName>
        <fullName evidence="3">Siderophore-interacting protein</fullName>
    </submittedName>
</protein>